<proteinExistence type="predicted"/>
<gene>
    <name evidence="1" type="ORF">KL86DES1_10521</name>
</gene>
<accession>A0A212KZ84</accession>
<evidence type="ECO:0000313" key="1">
    <source>
        <dbReference type="EMBL" id="SCM70624.1"/>
    </source>
</evidence>
<organism evidence="1">
    <name type="scientific">uncultured Desulfovibrio sp</name>
    <dbReference type="NCBI Taxonomy" id="167968"/>
    <lineage>
        <taxon>Bacteria</taxon>
        <taxon>Pseudomonadati</taxon>
        <taxon>Thermodesulfobacteriota</taxon>
        <taxon>Desulfovibrionia</taxon>
        <taxon>Desulfovibrionales</taxon>
        <taxon>Desulfovibrionaceae</taxon>
        <taxon>Desulfovibrio</taxon>
        <taxon>environmental samples</taxon>
    </lineage>
</organism>
<dbReference type="AlphaFoldDB" id="A0A212KZ84"/>
<reference evidence="1" key="1">
    <citation type="submission" date="2016-08" db="EMBL/GenBank/DDBJ databases">
        <authorList>
            <person name="Seilhamer J.J."/>
        </authorList>
    </citation>
    <scope>NUCLEOTIDE SEQUENCE</scope>
    <source>
        <strain evidence="1">86-1</strain>
    </source>
</reference>
<protein>
    <submittedName>
        <fullName evidence="1">Uncharacterized protein</fullName>
    </submittedName>
</protein>
<dbReference type="EMBL" id="FMJC01000001">
    <property type="protein sequence ID" value="SCM70624.1"/>
    <property type="molecule type" value="Genomic_DNA"/>
</dbReference>
<name>A0A212KZ84_9BACT</name>
<sequence>MFAAPSGFVASFFCPLQRLLSVIDNIAGKLTTAIGDRPCADRNTDMCGMACPLRIGASYWMVESVILRVGSIHVRF</sequence>